<dbReference type="InterPro" id="IPR049713">
    <property type="entry name" value="Pr6Pr-like"/>
</dbReference>
<protein>
    <recommendedName>
        <fullName evidence="3">Pr6Pr family membrane protein</fullName>
    </recommendedName>
</protein>
<comment type="caution">
    <text evidence="2">The sequence shown here is derived from an EMBL/GenBank/DDBJ whole genome shotgun (WGS) entry which is preliminary data.</text>
</comment>
<feature type="transmembrane region" description="Helical" evidence="1">
    <location>
        <begin position="12"/>
        <end position="29"/>
    </location>
</feature>
<feature type="transmembrane region" description="Helical" evidence="1">
    <location>
        <begin position="80"/>
        <end position="100"/>
    </location>
</feature>
<sequence>MTSGPDRIRPWRLIAAGVVWFGVVLQYALMVAGEDAARAAVSTVRFFSYFTILSNIAVGLVLALSGLAPGSRLAGWARRAGTRVAVGVYIAVTGAIYHWLLAGLWDPKGWQWVADTLLHTAAPLLYLADLLAVPPRETARWSQAWKALVFPAAFGVWTLLHGAVSGFYPYPFLDVAKRGYPAVLVTMVVMSAGFYALTLLLTGLQHLQLRLAKLGAAPISG</sequence>
<keyword evidence="1" id="KW-1133">Transmembrane helix</keyword>
<dbReference type="NCBIfam" id="NF038065">
    <property type="entry name" value="Pr6Pr"/>
    <property type="match status" value="1"/>
</dbReference>
<keyword evidence="1" id="KW-0472">Membrane</keyword>
<feature type="transmembrane region" description="Helical" evidence="1">
    <location>
        <begin position="49"/>
        <end position="68"/>
    </location>
</feature>
<evidence type="ECO:0000313" key="2">
    <source>
        <dbReference type="EMBL" id="NGM52375.1"/>
    </source>
</evidence>
<feature type="transmembrane region" description="Helical" evidence="1">
    <location>
        <begin position="145"/>
        <end position="168"/>
    </location>
</feature>
<keyword evidence="1" id="KW-0812">Transmembrane</keyword>
<gene>
    <name evidence="2" type="ORF">G5B46_22420</name>
</gene>
<organism evidence="2">
    <name type="scientific">Caulobacter sp. 602-2</name>
    <dbReference type="NCBI Taxonomy" id="2710887"/>
    <lineage>
        <taxon>Bacteria</taxon>
        <taxon>Pseudomonadati</taxon>
        <taxon>Pseudomonadota</taxon>
        <taxon>Alphaproteobacteria</taxon>
        <taxon>Caulobacterales</taxon>
        <taxon>Caulobacteraceae</taxon>
        <taxon>Caulobacter</taxon>
    </lineage>
</organism>
<dbReference type="EMBL" id="JAAKGT010000016">
    <property type="protein sequence ID" value="NGM52375.1"/>
    <property type="molecule type" value="Genomic_DNA"/>
</dbReference>
<feature type="transmembrane region" description="Helical" evidence="1">
    <location>
        <begin position="112"/>
        <end position="133"/>
    </location>
</feature>
<name>A0A6G4R4G0_9CAUL</name>
<feature type="transmembrane region" description="Helical" evidence="1">
    <location>
        <begin position="180"/>
        <end position="204"/>
    </location>
</feature>
<evidence type="ECO:0000256" key="1">
    <source>
        <dbReference type="SAM" id="Phobius"/>
    </source>
</evidence>
<proteinExistence type="predicted"/>
<accession>A0A6G4R4G0</accession>
<evidence type="ECO:0008006" key="3">
    <source>
        <dbReference type="Google" id="ProtNLM"/>
    </source>
</evidence>
<dbReference type="AlphaFoldDB" id="A0A6G4R4G0"/>
<dbReference type="RefSeq" id="WP_165262645.1">
    <property type="nucleotide sequence ID" value="NZ_JAAKGT010000016.1"/>
</dbReference>
<reference evidence="2" key="1">
    <citation type="submission" date="2020-02" db="EMBL/GenBank/DDBJ databases">
        <authorList>
            <person name="Gao J."/>
            <person name="Sun J."/>
        </authorList>
    </citation>
    <scope>NUCLEOTIDE SEQUENCE</scope>
    <source>
        <strain evidence="2">602-2</strain>
    </source>
</reference>